<proteinExistence type="predicted"/>
<dbReference type="EMBL" id="JBBPBN010000023">
    <property type="protein sequence ID" value="KAK9010646.1"/>
    <property type="molecule type" value="Genomic_DNA"/>
</dbReference>
<gene>
    <name evidence="1" type="ORF">V6N11_043523</name>
</gene>
<dbReference type="Proteomes" id="UP001396334">
    <property type="component" value="Unassembled WGS sequence"/>
</dbReference>
<accession>A0ABR2RCI0</accession>
<evidence type="ECO:0000313" key="1">
    <source>
        <dbReference type="EMBL" id="KAK9010646.1"/>
    </source>
</evidence>
<comment type="caution">
    <text evidence="1">The sequence shown here is derived from an EMBL/GenBank/DDBJ whole genome shotgun (WGS) entry which is preliminary data.</text>
</comment>
<reference evidence="1 2" key="1">
    <citation type="journal article" date="2024" name="G3 (Bethesda)">
        <title>Genome assembly of Hibiscus sabdariffa L. provides insights into metabolisms of medicinal natural products.</title>
        <authorList>
            <person name="Kim T."/>
        </authorList>
    </citation>
    <scope>NUCLEOTIDE SEQUENCE [LARGE SCALE GENOMIC DNA]</scope>
    <source>
        <strain evidence="1">TK-2024</strain>
        <tissue evidence="1">Old leaves</tissue>
    </source>
</reference>
<evidence type="ECO:0000313" key="2">
    <source>
        <dbReference type="Proteomes" id="UP001396334"/>
    </source>
</evidence>
<sequence length="78" mass="8134">MVCLKKSLNGSVKLQEEQCVMAEGELGVKLGLPELGIQKRKGIRVEIGDRASDGILKGMAIADQNGSVAVNEGKPAGV</sequence>
<name>A0ABR2RCI0_9ROSI</name>
<keyword evidence="2" id="KW-1185">Reference proteome</keyword>
<organism evidence="1 2">
    <name type="scientific">Hibiscus sabdariffa</name>
    <name type="common">roselle</name>
    <dbReference type="NCBI Taxonomy" id="183260"/>
    <lineage>
        <taxon>Eukaryota</taxon>
        <taxon>Viridiplantae</taxon>
        <taxon>Streptophyta</taxon>
        <taxon>Embryophyta</taxon>
        <taxon>Tracheophyta</taxon>
        <taxon>Spermatophyta</taxon>
        <taxon>Magnoliopsida</taxon>
        <taxon>eudicotyledons</taxon>
        <taxon>Gunneridae</taxon>
        <taxon>Pentapetalae</taxon>
        <taxon>rosids</taxon>
        <taxon>malvids</taxon>
        <taxon>Malvales</taxon>
        <taxon>Malvaceae</taxon>
        <taxon>Malvoideae</taxon>
        <taxon>Hibiscus</taxon>
    </lineage>
</organism>
<protein>
    <submittedName>
        <fullName evidence="1">Uncharacterized protein</fullName>
    </submittedName>
</protein>